<dbReference type="NCBIfam" id="TIGR00756">
    <property type="entry name" value="PPR"/>
    <property type="match status" value="5"/>
</dbReference>
<name>A0AAV9DQS7_ACOCL</name>
<dbReference type="SUPFAM" id="SSF48452">
    <property type="entry name" value="TPR-like"/>
    <property type="match status" value="1"/>
</dbReference>
<dbReference type="Gene3D" id="1.25.40.10">
    <property type="entry name" value="Tetratricopeptide repeat domain"/>
    <property type="match status" value="4"/>
</dbReference>
<dbReference type="Pfam" id="PF20430">
    <property type="entry name" value="Eplus_motif"/>
    <property type="match status" value="1"/>
</dbReference>
<feature type="repeat" description="PPR" evidence="2">
    <location>
        <begin position="339"/>
        <end position="369"/>
    </location>
</feature>
<dbReference type="FunFam" id="1.25.40.10:FF:000031">
    <property type="entry name" value="Pentatricopeptide repeat-containing protein mitochondrial"/>
    <property type="match status" value="2"/>
</dbReference>
<comment type="caution">
    <text evidence="4">The sequence shown here is derived from an EMBL/GenBank/DDBJ whole genome shotgun (WGS) entry which is preliminary data.</text>
</comment>
<dbReference type="InterPro" id="IPR011990">
    <property type="entry name" value="TPR-like_helical_dom_sf"/>
</dbReference>
<feature type="repeat" description="PPR" evidence="2">
    <location>
        <begin position="167"/>
        <end position="201"/>
    </location>
</feature>
<dbReference type="FunFam" id="1.25.40.10:FF:000366">
    <property type="entry name" value="Pentatricopeptide (PPR) repeat-containing protein"/>
    <property type="match status" value="1"/>
</dbReference>
<dbReference type="PROSITE" id="PS51375">
    <property type="entry name" value="PPR"/>
    <property type="match status" value="6"/>
</dbReference>
<feature type="repeat" description="PPR" evidence="2">
    <location>
        <begin position="63"/>
        <end position="97"/>
    </location>
</feature>
<protein>
    <submittedName>
        <fullName evidence="4">Pentatricopeptide repeat-containing protein</fullName>
    </submittedName>
</protein>
<dbReference type="AlphaFoldDB" id="A0AAV9DQS7"/>
<dbReference type="InterPro" id="IPR046960">
    <property type="entry name" value="PPR_At4g14850-like_plant"/>
</dbReference>
<dbReference type="Pfam" id="PF20431">
    <property type="entry name" value="E_motif"/>
    <property type="match status" value="1"/>
</dbReference>
<dbReference type="GO" id="GO:0008270">
    <property type="term" value="F:zinc ion binding"/>
    <property type="evidence" value="ECO:0007669"/>
    <property type="project" value="InterPro"/>
</dbReference>
<feature type="repeat" description="PPR" evidence="2">
    <location>
        <begin position="370"/>
        <end position="404"/>
    </location>
</feature>
<reference evidence="4" key="1">
    <citation type="journal article" date="2023" name="Nat. Commun.">
        <title>Diploid and tetraploid genomes of Acorus and the evolution of monocots.</title>
        <authorList>
            <person name="Ma L."/>
            <person name="Liu K.W."/>
            <person name="Li Z."/>
            <person name="Hsiao Y.Y."/>
            <person name="Qi Y."/>
            <person name="Fu T."/>
            <person name="Tang G.D."/>
            <person name="Zhang D."/>
            <person name="Sun W.H."/>
            <person name="Liu D.K."/>
            <person name="Li Y."/>
            <person name="Chen G.Z."/>
            <person name="Liu X.D."/>
            <person name="Liao X.Y."/>
            <person name="Jiang Y.T."/>
            <person name="Yu X."/>
            <person name="Hao Y."/>
            <person name="Huang J."/>
            <person name="Zhao X.W."/>
            <person name="Ke S."/>
            <person name="Chen Y.Y."/>
            <person name="Wu W.L."/>
            <person name="Hsu J.L."/>
            <person name="Lin Y.F."/>
            <person name="Huang M.D."/>
            <person name="Li C.Y."/>
            <person name="Huang L."/>
            <person name="Wang Z.W."/>
            <person name="Zhao X."/>
            <person name="Zhong W.Y."/>
            <person name="Peng D.H."/>
            <person name="Ahmad S."/>
            <person name="Lan S."/>
            <person name="Zhang J.S."/>
            <person name="Tsai W.C."/>
            <person name="Van de Peer Y."/>
            <person name="Liu Z.J."/>
        </authorList>
    </citation>
    <scope>NUCLEOTIDE SEQUENCE</scope>
    <source>
        <strain evidence="4">CP</strain>
    </source>
</reference>
<evidence type="ECO:0000313" key="5">
    <source>
        <dbReference type="Proteomes" id="UP001180020"/>
    </source>
</evidence>
<dbReference type="Proteomes" id="UP001180020">
    <property type="component" value="Unassembled WGS sequence"/>
</dbReference>
<dbReference type="Pfam" id="PF13041">
    <property type="entry name" value="PPR_2"/>
    <property type="match status" value="4"/>
</dbReference>
<accession>A0AAV9DQS7</accession>
<dbReference type="Pfam" id="PF14432">
    <property type="entry name" value="DYW_deaminase"/>
    <property type="match status" value="1"/>
</dbReference>
<dbReference type="EMBL" id="JAUJYO010000011">
    <property type="protein sequence ID" value="KAK1303567.1"/>
    <property type="molecule type" value="Genomic_DNA"/>
</dbReference>
<reference evidence="4" key="2">
    <citation type="submission" date="2023-06" db="EMBL/GenBank/DDBJ databases">
        <authorList>
            <person name="Ma L."/>
            <person name="Liu K.-W."/>
            <person name="Li Z."/>
            <person name="Hsiao Y.-Y."/>
            <person name="Qi Y."/>
            <person name="Fu T."/>
            <person name="Tang G."/>
            <person name="Zhang D."/>
            <person name="Sun W.-H."/>
            <person name="Liu D.-K."/>
            <person name="Li Y."/>
            <person name="Chen G.-Z."/>
            <person name="Liu X.-D."/>
            <person name="Liao X.-Y."/>
            <person name="Jiang Y.-T."/>
            <person name="Yu X."/>
            <person name="Hao Y."/>
            <person name="Huang J."/>
            <person name="Zhao X.-W."/>
            <person name="Ke S."/>
            <person name="Chen Y.-Y."/>
            <person name="Wu W.-L."/>
            <person name="Hsu J.-L."/>
            <person name="Lin Y.-F."/>
            <person name="Huang M.-D."/>
            <person name="Li C.-Y."/>
            <person name="Huang L."/>
            <person name="Wang Z.-W."/>
            <person name="Zhao X."/>
            <person name="Zhong W.-Y."/>
            <person name="Peng D.-H."/>
            <person name="Ahmad S."/>
            <person name="Lan S."/>
            <person name="Zhang J.-S."/>
            <person name="Tsai W.-C."/>
            <person name="Van De Peer Y."/>
            <person name="Liu Z.-J."/>
        </authorList>
    </citation>
    <scope>NUCLEOTIDE SEQUENCE</scope>
    <source>
        <strain evidence="4">CP</strain>
        <tissue evidence="4">Leaves</tissue>
    </source>
</reference>
<evidence type="ECO:0000256" key="2">
    <source>
        <dbReference type="PROSITE-ProRule" id="PRU00708"/>
    </source>
</evidence>
<gene>
    <name evidence="4" type="primary">PCMP-H12</name>
    <name evidence="4" type="ORF">QJS10_CPB11g00160</name>
</gene>
<keyword evidence="1" id="KW-0677">Repeat</keyword>
<dbReference type="GO" id="GO:0009451">
    <property type="term" value="P:RNA modification"/>
    <property type="evidence" value="ECO:0007669"/>
    <property type="project" value="InterPro"/>
</dbReference>
<dbReference type="InterPro" id="IPR032867">
    <property type="entry name" value="DYW_dom"/>
</dbReference>
<dbReference type="Pfam" id="PF01535">
    <property type="entry name" value="PPR"/>
    <property type="match status" value="2"/>
</dbReference>
<evidence type="ECO:0000259" key="3">
    <source>
        <dbReference type="Pfam" id="PF14432"/>
    </source>
</evidence>
<sequence length="677" mass="75888">MLSPLLERRISTFKDLQQIHAQLITTGLIHHPPHLTKLLSHTLSNSLSYACTLFKHTHPQHYNTILYNTIIRGLVDHNSPEHAILSYVEMLLQELLPDRFTYPSLLKACAQLLALNVGKALHGQAVRFGLDCDLYIETTLITMYAACGDVNSAREVFDRMGDQKTRNLVVWTSMISGYVKNQSPREALALVSEMERQGQVPDEVTMVSALSACGDLKDLSCGKKLHLHIERSKMKVCVVLGTAIVDMYAKCGDLKSARQVFDAMHERNVVAWSAMISGYARNNRSGEAIKTFDKMVRESDQKPNEVTIMAVLSACAQSGNSTLGSWVDSYIHKARLSRTINLQNTLMDMYAKCGRIDNARQIFNYMPEKDIVSWNTMIAGLALHGLGEQALALFSQMQSQGVRPDDITFIGVLSACSHAGLVEEGRRLYADMTAKHGIEPKLEHYGCMVDILSRAGLLPEAEEFIEAMPMEPNGAAWGALLSGCRVHNNVEIAERAAKHLMRIEPNNDGIYVLLSNIFAGRKQWEEVKKVRILMHERGIRKTPGCSSVIVDGIFHEFIVGDHSHPESEDVYSMLDYVIQRLRLAGYVADTSEVVLNIDEEEKGDSVSQHSEKMAVCFGLMKTKPGDELLIMKNLRMCGDCHSAFKYISKVFARVIVVRDRSRFHRFVDGSCSCRDYW</sequence>
<dbReference type="FunFam" id="1.25.40.10:FF:000344">
    <property type="entry name" value="Pentatricopeptide repeat-containing protein"/>
    <property type="match status" value="1"/>
</dbReference>
<dbReference type="InterPro" id="IPR046849">
    <property type="entry name" value="E2_motif"/>
</dbReference>
<dbReference type="PANTHER" id="PTHR47926:SF436">
    <property type="entry name" value="PENTATRICOPEPTIDE REPEAT-CONTAINING PROTEIN ELI1, CHLOROPLASTIC-LIKE ISOFORM X2"/>
    <property type="match status" value="1"/>
</dbReference>
<dbReference type="PANTHER" id="PTHR47926">
    <property type="entry name" value="PENTATRICOPEPTIDE REPEAT-CONTAINING PROTEIN"/>
    <property type="match status" value="1"/>
</dbReference>
<keyword evidence="5" id="KW-1185">Reference proteome</keyword>
<proteinExistence type="predicted"/>
<dbReference type="InterPro" id="IPR046848">
    <property type="entry name" value="E_motif"/>
</dbReference>
<dbReference type="GO" id="GO:0003723">
    <property type="term" value="F:RNA binding"/>
    <property type="evidence" value="ECO:0007669"/>
    <property type="project" value="InterPro"/>
</dbReference>
<feature type="repeat" description="PPR" evidence="2">
    <location>
        <begin position="268"/>
        <end position="302"/>
    </location>
</feature>
<evidence type="ECO:0000256" key="1">
    <source>
        <dbReference type="ARBA" id="ARBA00022737"/>
    </source>
</evidence>
<feature type="domain" description="DYW" evidence="3">
    <location>
        <begin position="585"/>
        <end position="677"/>
    </location>
</feature>
<organism evidence="4 5">
    <name type="scientific">Acorus calamus</name>
    <name type="common">Sweet flag</name>
    <dbReference type="NCBI Taxonomy" id="4465"/>
    <lineage>
        <taxon>Eukaryota</taxon>
        <taxon>Viridiplantae</taxon>
        <taxon>Streptophyta</taxon>
        <taxon>Embryophyta</taxon>
        <taxon>Tracheophyta</taxon>
        <taxon>Spermatophyta</taxon>
        <taxon>Magnoliopsida</taxon>
        <taxon>Liliopsida</taxon>
        <taxon>Acoraceae</taxon>
        <taxon>Acorus</taxon>
    </lineage>
</organism>
<dbReference type="InterPro" id="IPR002885">
    <property type="entry name" value="PPR_rpt"/>
</dbReference>
<feature type="repeat" description="PPR" evidence="2">
    <location>
        <begin position="405"/>
        <end position="440"/>
    </location>
</feature>
<evidence type="ECO:0000313" key="4">
    <source>
        <dbReference type="EMBL" id="KAK1303567.1"/>
    </source>
</evidence>